<dbReference type="Proteomes" id="UP000229334">
    <property type="component" value="Unassembled WGS sequence"/>
</dbReference>
<sequence length="98" mass="10949">MDVIIYTGQGFPGRDILLTRTSDAIIIGPGRIGTFHEFTVAFEDNKPLGVLEGDWLTDDIIKDILANAHRPNEMVIFDADPKKLVAKLIEMVKARKIK</sequence>
<dbReference type="SUPFAM" id="SSF102405">
    <property type="entry name" value="MCP/YpsA-like"/>
    <property type="match status" value="1"/>
</dbReference>
<protein>
    <submittedName>
        <fullName evidence="1">Uncharacterized protein</fullName>
    </submittedName>
</protein>
<evidence type="ECO:0000313" key="2">
    <source>
        <dbReference type="Proteomes" id="UP000229334"/>
    </source>
</evidence>
<name>A0A2H0BKE6_9BACT</name>
<dbReference type="AlphaFoldDB" id="A0A2H0BKE6"/>
<dbReference type="Pfam" id="PF18306">
    <property type="entry name" value="LDcluster4"/>
    <property type="match status" value="1"/>
</dbReference>
<proteinExistence type="predicted"/>
<dbReference type="InterPro" id="IPR041164">
    <property type="entry name" value="LDcluster4"/>
</dbReference>
<dbReference type="EMBL" id="PCSX01000031">
    <property type="protein sequence ID" value="PIP58111.1"/>
    <property type="molecule type" value="Genomic_DNA"/>
</dbReference>
<comment type="caution">
    <text evidence="1">The sequence shown here is derived from an EMBL/GenBank/DDBJ whole genome shotgun (WGS) entry which is preliminary data.</text>
</comment>
<accession>A0A2H0BKE6</accession>
<reference evidence="1 2" key="1">
    <citation type="submission" date="2017-09" db="EMBL/GenBank/DDBJ databases">
        <title>Depth-based differentiation of microbial function through sediment-hosted aquifers and enrichment of novel symbionts in the deep terrestrial subsurface.</title>
        <authorList>
            <person name="Probst A.J."/>
            <person name="Ladd B."/>
            <person name="Jarett J.K."/>
            <person name="Geller-Mcgrath D.E."/>
            <person name="Sieber C.M."/>
            <person name="Emerson J.B."/>
            <person name="Anantharaman K."/>
            <person name="Thomas B.C."/>
            <person name="Malmstrom R."/>
            <person name="Stieglmeier M."/>
            <person name="Klingl A."/>
            <person name="Woyke T."/>
            <person name="Ryan C.M."/>
            <person name="Banfield J.F."/>
        </authorList>
    </citation>
    <scope>NUCLEOTIDE SEQUENCE [LARGE SCALE GENOMIC DNA]</scope>
    <source>
        <strain evidence="1">CG22_combo_CG10-13_8_21_14_all_37_9</strain>
    </source>
</reference>
<dbReference type="Gene3D" id="3.40.50.450">
    <property type="match status" value="1"/>
</dbReference>
<gene>
    <name evidence="1" type="ORF">COX02_02095</name>
</gene>
<evidence type="ECO:0000313" key="1">
    <source>
        <dbReference type="EMBL" id="PIP58111.1"/>
    </source>
</evidence>
<organism evidence="1 2">
    <name type="scientific">Candidatus Vogelbacteria bacterium CG22_combo_CG10-13_8_21_14_all_37_9</name>
    <dbReference type="NCBI Taxonomy" id="1975046"/>
    <lineage>
        <taxon>Bacteria</taxon>
        <taxon>Candidatus Vogeliibacteriota</taxon>
    </lineage>
</organism>